<evidence type="ECO:0000313" key="2">
    <source>
        <dbReference type="EMBL" id="GMT08416.1"/>
    </source>
</evidence>
<keyword evidence="3" id="KW-1185">Reference proteome</keyword>
<name>A0AAV5UMW1_9BILA</name>
<reference evidence="2" key="1">
    <citation type="submission" date="2023-10" db="EMBL/GenBank/DDBJ databases">
        <title>Genome assembly of Pristionchus species.</title>
        <authorList>
            <person name="Yoshida K."/>
            <person name="Sommer R.J."/>
        </authorList>
    </citation>
    <scope>NUCLEOTIDE SEQUENCE</scope>
    <source>
        <strain evidence="2">RS0144</strain>
    </source>
</reference>
<dbReference type="Proteomes" id="UP001432027">
    <property type="component" value="Unassembled WGS sequence"/>
</dbReference>
<evidence type="ECO:0000313" key="1">
    <source>
        <dbReference type="EMBL" id="GMS92783.1"/>
    </source>
</evidence>
<gene>
    <name evidence="1" type="ORF">PENTCL1PPCAC_14958</name>
    <name evidence="2" type="ORF">PENTCL1PPCAC_30590</name>
</gene>
<accession>A0AAV5UMW1</accession>
<comment type="caution">
    <text evidence="2">The sequence shown here is derived from an EMBL/GenBank/DDBJ whole genome shotgun (WGS) entry which is preliminary data.</text>
</comment>
<feature type="non-terminal residue" evidence="2">
    <location>
        <position position="64"/>
    </location>
</feature>
<evidence type="ECO:0000313" key="3">
    <source>
        <dbReference type="Proteomes" id="UP001432027"/>
    </source>
</evidence>
<sequence length="64" mass="7460">SFVVEVGQSNDSQEFCRSQRKPRVVTIVSTCTMGAMPQTPVRWEALRWKWCRPRNIINVFCEIS</sequence>
<dbReference type="EMBL" id="BTSX01000004">
    <property type="protein sequence ID" value="GMS92783.1"/>
    <property type="molecule type" value="Genomic_DNA"/>
</dbReference>
<protein>
    <submittedName>
        <fullName evidence="2">Uncharacterized protein</fullName>
    </submittedName>
</protein>
<dbReference type="EMBL" id="BTSX01000080">
    <property type="protein sequence ID" value="GMT08416.1"/>
    <property type="molecule type" value="Genomic_DNA"/>
</dbReference>
<proteinExistence type="predicted"/>
<dbReference type="AlphaFoldDB" id="A0AAV5UMW1"/>
<organism evidence="2 3">
    <name type="scientific">Pristionchus entomophagus</name>
    <dbReference type="NCBI Taxonomy" id="358040"/>
    <lineage>
        <taxon>Eukaryota</taxon>
        <taxon>Metazoa</taxon>
        <taxon>Ecdysozoa</taxon>
        <taxon>Nematoda</taxon>
        <taxon>Chromadorea</taxon>
        <taxon>Rhabditida</taxon>
        <taxon>Rhabditina</taxon>
        <taxon>Diplogasteromorpha</taxon>
        <taxon>Diplogasteroidea</taxon>
        <taxon>Neodiplogasteridae</taxon>
        <taxon>Pristionchus</taxon>
    </lineage>
</organism>
<feature type="non-terminal residue" evidence="2">
    <location>
        <position position="1"/>
    </location>
</feature>